<proteinExistence type="predicted"/>
<organism evidence="1">
    <name type="scientific">Anguilla anguilla</name>
    <name type="common">European freshwater eel</name>
    <name type="synonym">Muraena anguilla</name>
    <dbReference type="NCBI Taxonomy" id="7936"/>
    <lineage>
        <taxon>Eukaryota</taxon>
        <taxon>Metazoa</taxon>
        <taxon>Chordata</taxon>
        <taxon>Craniata</taxon>
        <taxon>Vertebrata</taxon>
        <taxon>Euteleostomi</taxon>
        <taxon>Actinopterygii</taxon>
        <taxon>Neopterygii</taxon>
        <taxon>Teleostei</taxon>
        <taxon>Anguilliformes</taxon>
        <taxon>Anguillidae</taxon>
        <taxon>Anguilla</taxon>
    </lineage>
</organism>
<dbReference type="AlphaFoldDB" id="A0A0E9SFX4"/>
<protein>
    <submittedName>
        <fullName evidence="1">Uncharacterized protein</fullName>
    </submittedName>
</protein>
<evidence type="ECO:0000313" key="1">
    <source>
        <dbReference type="EMBL" id="JAH40254.1"/>
    </source>
</evidence>
<sequence>MIFYKARGSTATKFFDGATARTCIRFVFVIFFQKILQCTYKKLVCF</sequence>
<accession>A0A0E9SFX4</accession>
<name>A0A0E9SFX4_ANGAN</name>
<reference evidence="1" key="2">
    <citation type="journal article" date="2015" name="Fish Shellfish Immunol.">
        <title>Early steps in the European eel (Anguilla anguilla)-Vibrio vulnificus interaction in the gills: Role of the RtxA13 toxin.</title>
        <authorList>
            <person name="Callol A."/>
            <person name="Pajuelo D."/>
            <person name="Ebbesson L."/>
            <person name="Teles M."/>
            <person name="MacKenzie S."/>
            <person name="Amaro C."/>
        </authorList>
    </citation>
    <scope>NUCLEOTIDE SEQUENCE</scope>
</reference>
<dbReference type="EMBL" id="GBXM01068323">
    <property type="protein sequence ID" value="JAH40254.1"/>
    <property type="molecule type" value="Transcribed_RNA"/>
</dbReference>
<reference evidence="1" key="1">
    <citation type="submission" date="2014-11" db="EMBL/GenBank/DDBJ databases">
        <authorList>
            <person name="Amaro Gonzalez C."/>
        </authorList>
    </citation>
    <scope>NUCLEOTIDE SEQUENCE</scope>
</reference>